<comment type="caution">
    <text evidence="1">The sequence shown here is derived from an EMBL/GenBank/DDBJ whole genome shotgun (WGS) entry which is preliminary data.</text>
</comment>
<dbReference type="InterPro" id="IPR029055">
    <property type="entry name" value="Ntn_hydrolases_N"/>
</dbReference>
<organism evidence="1 2">
    <name type="scientific">Pseudomonas fluorescens</name>
    <dbReference type="NCBI Taxonomy" id="294"/>
    <lineage>
        <taxon>Bacteria</taxon>
        <taxon>Pseudomonadati</taxon>
        <taxon>Pseudomonadota</taxon>
        <taxon>Gammaproteobacteria</taxon>
        <taxon>Pseudomonadales</taxon>
        <taxon>Pseudomonadaceae</taxon>
        <taxon>Pseudomonas</taxon>
    </lineage>
</organism>
<name>A0A0P8ZEC0_PSEFL</name>
<accession>A0A0P8ZEC0</accession>
<dbReference type="PATRIC" id="fig|294.162.peg.5160"/>
<sequence length="104" mass="11738">MPPPWPRLPGKTAWWSRPSNLASHLAEDGFVLEQGDVDLLDYATDMFKKDIKDSGSIFLSNGEPMQVGQKLVQKDLSKTGVILYDEMWQTGRQEPFLRGQRSSA</sequence>
<evidence type="ECO:0000313" key="1">
    <source>
        <dbReference type="EMBL" id="KPU54867.1"/>
    </source>
</evidence>
<protein>
    <submittedName>
        <fullName evidence="1">Gamma-glutamyltranspeptidase family protein</fullName>
    </submittedName>
</protein>
<dbReference type="AlphaFoldDB" id="A0A0P8ZEC0"/>
<reference evidence="1 2" key="1">
    <citation type="submission" date="2015-09" db="EMBL/GenBank/DDBJ databases">
        <authorList>
            <person name="Jackson K.R."/>
            <person name="Lunt B.L."/>
            <person name="Fisher J.N.B."/>
            <person name="Gardner A.V."/>
            <person name="Bailey M.E."/>
            <person name="Deus L.M."/>
            <person name="Earl A.S."/>
            <person name="Gibby P.D."/>
            <person name="Hartmann K.A."/>
            <person name="Liu J.E."/>
            <person name="Manci A.M."/>
            <person name="Nielsen D.A."/>
            <person name="Solomon M.B."/>
            <person name="Breakwell D.P."/>
            <person name="Burnett S.H."/>
            <person name="Grose J.H."/>
        </authorList>
    </citation>
    <scope>NUCLEOTIDE SEQUENCE [LARGE SCALE GENOMIC DNA]</scope>
    <source>
        <strain evidence="1 2">S613</strain>
    </source>
</reference>
<dbReference type="Proteomes" id="UP000050349">
    <property type="component" value="Unassembled WGS sequence"/>
</dbReference>
<gene>
    <name evidence="1" type="ORF">AN403_1293</name>
</gene>
<proteinExistence type="predicted"/>
<dbReference type="EMBL" id="LJXB01000090">
    <property type="protein sequence ID" value="KPU54867.1"/>
    <property type="molecule type" value="Genomic_DNA"/>
</dbReference>
<dbReference type="SUPFAM" id="SSF56235">
    <property type="entry name" value="N-terminal nucleophile aminohydrolases (Ntn hydrolases)"/>
    <property type="match status" value="1"/>
</dbReference>
<evidence type="ECO:0000313" key="2">
    <source>
        <dbReference type="Proteomes" id="UP000050349"/>
    </source>
</evidence>